<proteinExistence type="predicted"/>
<gene>
    <name evidence="1" type="ORF">PXEA_LOCUS5358</name>
</gene>
<comment type="caution">
    <text evidence="1">The sequence shown here is derived from an EMBL/GenBank/DDBJ whole genome shotgun (WGS) entry which is preliminary data.</text>
</comment>
<reference evidence="1" key="1">
    <citation type="submission" date="2018-11" db="EMBL/GenBank/DDBJ databases">
        <authorList>
            <consortium name="Pathogen Informatics"/>
        </authorList>
    </citation>
    <scope>NUCLEOTIDE SEQUENCE</scope>
</reference>
<dbReference type="Proteomes" id="UP000784294">
    <property type="component" value="Unassembled WGS sequence"/>
</dbReference>
<evidence type="ECO:0000313" key="2">
    <source>
        <dbReference type="Proteomes" id="UP000784294"/>
    </source>
</evidence>
<name>A0A3S5A0V1_9PLAT</name>
<dbReference type="InterPro" id="IPR016024">
    <property type="entry name" value="ARM-type_fold"/>
</dbReference>
<protein>
    <submittedName>
        <fullName evidence="1">Uncharacterized protein</fullName>
    </submittedName>
</protein>
<evidence type="ECO:0000313" key="1">
    <source>
        <dbReference type="EMBL" id="VEL11918.1"/>
    </source>
</evidence>
<dbReference type="EMBL" id="CAAALY010013253">
    <property type="protein sequence ID" value="VEL11918.1"/>
    <property type="molecule type" value="Genomic_DNA"/>
</dbReference>
<keyword evidence="2" id="KW-1185">Reference proteome</keyword>
<organism evidence="1 2">
    <name type="scientific">Protopolystoma xenopodis</name>
    <dbReference type="NCBI Taxonomy" id="117903"/>
    <lineage>
        <taxon>Eukaryota</taxon>
        <taxon>Metazoa</taxon>
        <taxon>Spiralia</taxon>
        <taxon>Lophotrochozoa</taxon>
        <taxon>Platyhelminthes</taxon>
        <taxon>Monogenea</taxon>
        <taxon>Polyopisthocotylea</taxon>
        <taxon>Polystomatidea</taxon>
        <taxon>Polystomatidae</taxon>
        <taxon>Protopolystoma</taxon>
    </lineage>
</organism>
<dbReference type="SUPFAM" id="SSF48371">
    <property type="entry name" value="ARM repeat"/>
    <property type="match status" value="1"/>
</dbReference>
<dbReference type="AlphaFoldDB" id="A0A3S5A0V1"/>
<accession>A0A3S5A0V1</accession>
<dbReference type="Gene3D" id="1.25.10.10">
    <property type="entry name" value="Leucine-rich Repeat Variant"/>
    <property type="match status" value="1"/>
</dbReference>
<sequence length="187" mass="20844">MDLVHEIGVYTSFYFPPIFLSLYNPSQSTVCPSSFDLQFVEHFAGRLNDSNYRVCLTALSCLHEDFQSPSDQKSVSQDQTRRGIRQPVNIQLPQDQDLTKCTESMGKSLSLKPGSPSSPIYTTSVPLGSCLLSRFRSDLTEQQVGQLLQRLAGALVNPVEEIRNTARAALSAFRKYLGELNLLLLLI</sequence>
<dbReference type="InterPro" id="IPR011989">
    <property type="entry name" value="ARM-like"/>
</dbReference>